<proteinExistence type="evidence at transcript level"/>
<organism evidence="1">
    <name type="scientific">Mus musculus</name>
    <name type="common">Mouse</name>
    <dbReference type="NCBI Taxonomy" id="10090"/>
    <lineage>
        <taxon>Eukaryota</taxon>
        <taxon>Metazoa</taxon>
        <taxon>Chordata</taxon>
        <taxon>Craniata</taxon>
        <taxon>Vertebrata</taxon>
        <taxon>Euteleostomi</taxon>
        <taxon>Mammalia</taxon>
        <taxon>Eutheria</taxon>
        <taxon>Euarchontoglires</taxon>
        <taxon>Glires</taxon>
        <taxon>Rodentia</taxon>
        <taxon>Myomorpha</taxon>
        <taxon>Muroidea</taxon>
        <taxon>Muridae</taxon>
        <taxon>Murinae</taxon>
        <taxon>Mus</taxon>
        <taxon>Mus</taxon>
    </lineage>
</organism>
<reference evidence="1" key="2">
    <citation type="journal article" date="2000" name="Genome Res.">
        <title>Normalization and subtraction of cap-trapper-selected cDNAs to prepare full-length cDNA libraries for rapid discovery of new genes.</title>
        <authorList>
            <person name="Carninci P."/>
            <person name="Shibata Y."/>
            <person name="Hayatsu N."/>
            <person name="Sugahara Y."/>
            <person name="Shibata K."/>
            <person name="Itoh M."/>
            <person name="Konno H."/>
            <person name="Okazaki Y."/>
            <person name="Muramatsu M."/>
            <person name="Hayashizaki Y."/>
        </authorList>
    </citation>
    <scope>NUCLEOTIDE SEQUENCE</scope>
    <source>
        <strain evidence="1">C57BL/6J</strain>
        <tissue evidence="1">Testis</tissue>
    </source>
</reference>
<dbReference type="AGR" id="MGI:1921523"/>
<evidence type="ECO:0000313" key="1">
    <source>
        <dbReference type="EMBL" id="BAE43198.1"/>
    </source>
</evidence>
<reference evidence="1" key="5">
    <citation type="journal article" date="2001" name="Nature">
        <title>Functional annotation of a full-length mouse cDNA collection.</title>
        <authorList>
            <consortium name="The RIKEN Genome Exploration Research Group Phase II Team and the FANTOM Consortium"/>
        </authorList>
    </citation>
    <scope>NUCLEOTIDE SEQUENCE</scope>
    <source>
        <strain evidence="1">C57BL/6J</strain>
        <tissue evidence="1">Testis</tissue>
    </source>
</reference>
<dbReference type="EMBL" id="AK006879">
    <property type="protein sequence ID" value="BAE43198.1"/>
    <property type="molecule type" value="mRNA"/>
</dbReference>
<reference evidence="1" key="6">
    <citation type="journal article" date="2002" name="Nature">
        <title>Analysis of the mouse transcriptome based on functional annotation of 60,770 full-length cDNAs.</title>
        <authorList>
            <consortium name="The FANTOM Consortium and the RIKEN Genome Exploration Research Group Phase I and II Team"/>
        </authorList>
    </citation>
    <scope>NUCLEOTIDE SEQUENCE</scope>
    <source>
        <strain evidence="1">C57BL/6J</strain>
        <tissue evidence="1">Testis</tissue>
    </source>
</reference>
<reference evidence="1" key="1">
    <citation type="journal article" date="1999" name="Methods Enzymol.">
        <title>High-efficiency full-length cDNA cloning.</title>
        <authorList>
            <person name="Carninci P."/>
            <person name="Hayashizaki Y."/>
        </authorList>
    </citation>
    <scope>NUCLEOTIDE SEQUENCE</scope>
    <source>
        <strain evidence="1">C57BL/6J</strain>
        <tissue evidence="1">Testis</tissue>
    </source>
</reference>
<dbReference type="AlphaFoldDB" id="Q3V484"/>
<evidence type="ECO:0000313" key="2">
    <source>
        <dbReference type="MGI" id="MGI:1921523"/>
    </source>
</evidence>
<reference evidence="1" key="8">
    <citation type="journal article" date="2005" name="Science">
        <title>Antisense Transcription in the Mammalian Transcriptome.</title>
        <authorList>
            <consortium name="RIKEN Genome Exploration Research Group and Genome Science Group (Genome Network Project Core Group) and the FANTOM Consortium"/>
        </authorList>
    </citation>
    <scope>NUCLEOTIDE SEQUENCE</scope>
    <source>
        <strain evidence="1">C57BL/6J</strain>
        <tissue evidence="1">Testis</tissue>
    </source>
</reference>
<name>Q3V484_MOUSE</name>
<protein>
    <submittedName>
        <fullName evidence="1">Uncharacterized protein</fullName>
    </submittedName>
</protein>
<reference evidence="1" key="4">
    <citation type="submission" date="2000-07" db="EMBL/GenBank/DDBJ databases">
        <authorList>
            <person name="Adachi J."/>
            <person name="Aizawa K."/>
            <person name="Akahira S."/>
            <person name="Akimura T."/>
            <person name="Arai A."/>
            <person name="Aono H."/>
            <person name="Arakawa T."/>
            <person name="Bono H."/>
            <person name="Carninci P."/>
            <person name="Fukuda S."/>
            <person name="Fukunishi Y."/>
            <person name="Furuno M."/>
            <person name="Hanagaki T."/>
            <person name="Hara A."/>
            <person name="Hayatsu N."/>
            <person name="Hiramoto K."/>
            <person name="Hiraoka T."/>
            <person name="Hori F."/>
            <person name="Imotani K."/>
            <person name="Ishii Y."/>
            <person name="Itoh M."/>
            <person name="Izawa M."/>
            <person name="Kasukawa T."/>
            <person name="Kato H."/>
            <person name="Kawai J."/>
            <person name="Kojima Y."/>
            <person name="Konno H."/>
            <person name="Kouda M."/>
            <person name="Koya S."/>
            <person name="Kurihara C."/>
            <person name="Matsuyama T."/>
            <person name="Miyazaki A."/>
            <person name="Nishi K."/>
            <person name="Nomura K."/>
            <person name="Numazaki R."/>
            <person name="Ohno M."/>
            <person name="Okazaki Y."/>
            <person name="Okido T."/>
            <person name="Owa C."/>
            <person name="Saito H."/>
            <person name="Saito R."/>
            <person name="Sakai C."/>
            <person name="Sakai K."/>
            <person name="Sano H."/>
            <person name="Sasaki D."/>
            <person name="Shibata K."/>
            <person name="Shibata Y."/>
            <person name="Shinagawa A."/>
            <person name="Shiraki T."/>
            <person name="Sogabe Y."/>
            <person name="Suzuki H."/>
            <person name="Tagami M."/>
            <person name="Tagawa A."/>
            <person name="Takahashi F."/>
            <person name="Tanaka T."/>
            <person name="Tejima Y."/>
            <person name="Toya T."/>
            <person name="Yamamura T."/>
            <person name="Yasunishi A."/>
            <person name="Yoshida K."/>
            <person name="Yoshino M."/>
            <person name="Muramatsu M."/>
            <person name="Hayashizaki Y."/>
        </authorList>
    </citation>
    <scope>NUCLEOTIDE SEQUENCE</scope>
    <source>
        <strain evidence="1">C57BL/6J</strain>
        <tissue evidence="1">Testis</tissue>
    </source>
</reference>
<sequence length="88" mass="9411">MVLGVRCTAAGAKITDRLMASQGRREREAGRDKLVLHLGEVPVVLSGSSDSSSSLSLSSCLVTQARALTTWTEIWQNSAPRNGHESQS</sequence>
<reference evidence="1" key="3">
    <citation type="journal article" date="2000" name="Genome Res.">
        <title>RIKEN integrated sequence analysis (RISA) system--384-format sequencing pipeline with 384 multicapillary sequencer.</title>
        <authorList>
            <person name="Shibata K."/>
            <person name="Itoh M."/>
            <person name="Aizawa K."/>
            <person name="Nagaoka S."/>
            <person name="Sasaki N."/>
            <person name="Carninci P."/>
            <person name="Konno H."/>
            <person name="Akiyama J."/>
            <person name="Nishi K."/>
            <person name="Kitsunai T."/>
            <person name="Tashiro H."/>
            <person name="Itoh M."/>
            <person name="Sumi N."/>
            <person name="Ishii Y."/>
            <person name="Nakamura S."/>
            <person name="Hazama M."/>
            <person name="Nishine T."/>
            <person name="Harada A."/>
            <person name="Yamamoto R."/>
            <person name="Matsumoto H."/>
            <person name="Sakaguchi S."/>
            <person name="Ikegami T."/>
            <person name="Kashiwagi K."/>
            <person name="Fujiwake S."/>
            <person name="Inoue K."/>
            <person name="Togawa Y."/>
            <person name="Izawa M."/>
            <person name="Ohara E."/>
            <person name="Watahiki M."/>
            <person name="Yoneda Y."/>
            <person name="Ishikawa T."/>
            <person name="Ozawa K."/>
            <person name="Tanaka T."/>
            <person name="Matsuura S."/>
            <person name="Kawai J."/>
            <person name="Okazaki Y."/>
            <person name="Muramatsu M."/>
            <person name="Inoue Y."/>
            <person name="Kira A."/>
            <person name="Hayashizaki Y."/>
        </authorList>
    </citation>
    <scope>NUCLEOTIDE SEQUENCE</scope>
    <source>
        <strain evidence="1">C57BL/6J</strain>
        <tissue evidence="1">Testis</tissue>
    </source>
</reference>
<gene>
    <name evidence="2" type="primary">Kdm6bos</name>
    <name evidence="2" type="synonym">1700064E03Rik</name>
    <name evidence="2" type="synonym">Jmjd3</name>
</gene>
<dbReference type="MGI" id="MGI:1921523">
    <property type="gene designation" value="Kdm6bos"/>
</dbReference>
<reference evidence="1" key="7">
    <citation type="journal article" date="2005" name="Science">
        <title>The Transcriptional Landscape of the Mammalian Genome.</title>
        <authorList>
            <consortium name="The FANTOM Consortium"/>
            <consortium name="Riken Genome Exploration Research Group and Genome Science Group (Genome Network Project Core Group)"/>
        </authorList>
    </citation>
    <scope>NUCLEOTIDE SEQUENCE</scope>
    <source>
        <strain evidence="1">C57BL/6J</strain>
        <tissue evidence="1">Testis</tissue>
    </source>
</reference>
<accession>Q3V484</accession>